<dbReference type="EMBL" id="LAZR01044365">
    <property type="protein sequence ID" value="KKL04839.1"/>
    <property type="molecule type" value="Genomic_DNA"/>
</dbReference>
<accession>A0A0F9A5K4</accession>
<protein>
    <recommendedName>
        <fullName evidence="2">Transglycosylase SLT domain-containing protein</fullName>
    </recommendedName>
</protein>
<gene>
    <name evidence="1" type="ORF">LCGC14_2612080</name>
</gene>
<feature type="non-terminal residue" evidence="1">
    <location>
        <position position="1"/>
    </location>
</feature>
<organism evidence="1">
    <name type="scientific">marine sediment metagenome</name>
    <dbReference type="NCBI Taxonomy" id="412755"/>
    <lineage>
        <taxon>unclassified sequences</taxon>
        <taxon>metagenomes</taxon>
        <taxon>ecological metagenomes</taxon>
    </lineage>
</organism>
<comment type="caution">
    <text evidence="1">The sequence shown here is derived from an EMBL/GenBank/DDBJ whole genome shotgun (WGS) entry which is preliminary data.</text>
</comment>
<evidence type="ECO:0008006" key="2">
    <source>
        <dbReference type="Google" id="ProtNLM"/>
    </source>
</evidence>
<evidence type="ECO:0000313" key="1">
    <source>
        <dbReference type="EMBL" id="KKL04839.1"/>
    </source>
</evidence>
<dbReference type="InterPro" id="IPR023346">
    <property type="entry name" value="Lysozyme-like_dom_sf"/>
</dbReference>
<proteinExistence type="predicted"/>
<dbReference type="SUPFAM" id="SSF53955">
    <property type="entry name" value="Lysozyme-like"/>
    <property type="match status" value="1"/>
</dbReference>
<sequence>INTDANNLITTEINKIIGNKDEIISQQKVKANETKTKEVDTLKDHINAQATFLGIKLTPKAKENIVRDLGSGVFVPAPIVELGCTTEIVCAHPWDCDTAMRVVKCETGGTFDPTVVGNDRERGCLQIHPVHWDKPQCDPEFLFDPAYNAACAYSIWEDSGWGPWSCY</sequence>
<dbReference type="AlphaFoldDB" id="A0A0F9A5K4"/>
<name>A0A0F9A5K4_9ZZZZ</name>
<reference evidence="1" key="1">
    <citation type="journal article" date="2015" name="Nature">
        <title>Complex archaea that bridge the gap between prokaryotes and eukaryotes.</title>
        <authorList>
            <person name="Spang A."/>
            <person name="Saw J.H."/>
            <person name="Jorgensen S.L."/>
            <person name="Zaremba-Niedzwiedzka K."/>
            <person name="Martijn J."/>
            <person name="Lind A.E."/>
            <person name="van Eijk R."/>
            <person name="Schleper C."/>
            <person name="Guy L."/>
            <person name="Ettema T.J."/>
        </authorList>
    </citation>
    <scope>NUCLEOTIDE SEQUENCE</scope>
</reference>